<name>A0A1S3CX99_DIACI</name>
<organism evidence="2 3">
    <name type="scientific">Diaphorina citri</name>
    <name type="common">Asian citrus psyllid</name>
    <dbReference type="NCBI Taxonomy" id="121845"/>
    <lineage>
        <taxon>Eukaryota</taxon>
        <taxon>Metazoa</taxon>
        <taxon>Ecdysozoa</taxon>
        <taxon>Arthropoda</taxon>
        <taxon>Hexapoda</taxon>
        <taxon>Insecta</taxon>
        <taxon>Pterygota</taxon>
        <taxon>Neoptera</taxon>
        <taxon>Paraneoptera</taxon>
        <taxon>Hemiptera</taxon>
        <taxon>Sternorrhyncha</taxon>
        <taxon>Psylloidea</taxon>
        <taxon>Psyllidae</taxon>
        <taxon>Diaphorininae</taxon>
        <taxon>Diaphorina</taxon>
    </lineage>
</organism>
<reference evidence="3" key="1">
    <citation type="submission" date="2025-08" db="UniProtKB">
        <authorList>
            <consortium name="RefSeq"/>
        </authorList>
    </citation>
    <scope>IDENTIFICATION</scope>
</reference>
<dbReference type="AlphaFoldDB" id="A0A1S3CX99"/>
<dbReference type="SUPFAM" id="SSF81383">
    <property type="entry name" value="F-box domain"/>
    <property type="match status" value="1"/>
</dbReference>
<dbReference type="InterPro" id="IPR036047">
    <property type="entry name" value="F-box-like_dom_sf"/>
</dbReference>
<sequence>MEQLPTEILLLIFNKLNINDLINSASHVCERWRRIIAQDSVRQDKVTAIISAYAQSSNQPENHNNLIVNNVLDRDDLDLLRHCKTLHIYLTANFQTPCNFHYFPTLFHACMFLQTNTLKVSVATNKTCSYVPTNICFDFEMGSIIEIINMYPDLEYLHLDILFISKKDAVRLTDILQKKEFLKFVDISMAIPLSNRIRSSNEHIEPMQLNKLFYFANIAAKINASYMLQFLFNENVEDVQNSDSDYDAGIPNLGFV</sequence>
<dbReference type="Gene3D" id="1.20.1280.50">
    <property type="match status" value="1"/>
</dbReference>
<evidence type="ECO:0000313" key="2">
    <source>
        <dbReference type="Proteomes" id="UP000079169"/>
    </source>
</evidence>
<dbReference type="Pfam" id="PF12937">
    <property type="entry name" value="F-box-like"/>
    <property type="match status" value="1"/>
</dbReference>
<dbReference type="PROSITE" id="PS50181">
    <property type="entry name" value="FBOX"/>
    <property type="match status" value="1"/>
</dbReference>
<protein>
    <submittedName>
        <fullName evidence="3">Uncharacterized protein LOC103507055</fullName>
    </submittedName>
</protein>
<gene>
    <name evidence="3" type="primary">LOC103507055</name>
</gene>
<keyword evidence="2" id="KW-1185">Reference proteome</keyword>
<proteinExistence type="predicted"/>
<dbReference type="PaxDb" id="121845-A0A1S3CX99"/>
<dbReference type="SMART" id="SM00256">
    <property type="entry name" value="FBOX"/>
    <property type="match status" value="1"/>
</dbReference>
<accession>A0A1S3CX99</accession>
<dbReference type="KEGG" id="dci:103507055"/>
<evidence type="ECO:0000313" key="3">
    <source>
        <dbReference type="RefSeq" id="XP_008469717.1"/>
    </source>
</evidence>
<evidence type="ECO:0000259" key="1">
    <source>
        <dbReference type="PROSITE" id="PS50181"/>
    </source>
</evidence>
<feature type="domain" description="F-box" evidence="1">
    <location>
        <begin position="1"/>
        <end position="45"/>
    </location>
</feature>
<dbReference type="GeneID" id="103507055"/>
<dbReference type="InterPro" id="IPR001810">
    <property type="entry name" value="F-box_dom"/>
</dbReference>
<dbReference type="RefSeq" id="XP_008469717.1">
    <property type="nucleotide sequence ID" value="XM_008471495.3"/>
</dbReference>
<dbReference type="Proteomes" id="UP000079169">
    <property type="component" value="Unplaced"/>
</dbReference>